<evidence type="ECO:0008006" key="3">
    <source>
        <dbReference type="Google" id="ProtNLM"/>
    </source>
</evidence>
<evidence type="ECO:0000313" key="1">
    <source>
        <dbReference type="EMBL" id="MDQ8834058.1"/>
    </source>
</evidence>
<dbReference type="EMBL" id="JAVIBX010000053">
    <property type="protein sequence ID" value="MDQ8834058.1"/>
    <property type="molecule type" value="Genomic_DNA"/>
</dbReference>
<gene>
    <name evidence="1" type="ORF">RFF62_09790</name>
</gene>
<evidence type="ECO:0000313" key="2">
    <source>
        <dbReference type="Proteomes" id="UP001228446"/>
    </source>
</evidence>
<reference evidence="1 2" key="1">
    <citation type="submission" date="2023-08" db="EMBL/GenBank/DDBJ databases">
        <title>Streptococcus ruminantium-associated sheep mastitis outbreak detected in Italy is distinct from bovine isolates.</title>
        <authorList>
            <person name="Rosa M.N."/>
            <person name="Vezina B."/>
            <person name="Tola S."/>
        </authorList>
    </citation>
    <scope>NUCLEOTIDE SEQUENCE [LARGE SCALE GENOMIC DNA]</scope>
    <source>
        <strain evidence="1 2">OM6730</strain>
    </source>
</reference>
<protein>
    <recommendedName>
        <fullName evidence="3">Peptidase S24/S26A/S26B/S26C domain-containing protein</fullName>
    </recommendedName>
</protein>
<sequence length="152" mass="18129">MNHSQIREELEAGRSVIYVTQGISMRPLLYDKRHKKATQIRLEPLPDHSLKIGDIPIFQKKSNGQLVLHRIIHQDEQYYYTRGDNCLHGETVAREQVFGYVTKIYRKGKWFSTDHKGYRIYVSIWLHSLWLRKPFILLLQQLSRLKRKIQGQ</sequence>
<organism evidence="1 2">
    <name type="scientific">Streptococcus ruminantium</name>
    <dbReference type="NCBI Taxonomy" id="1917441"/>
    <lineage>
        <taxon>Bacteria</taxon>
        <taxon>Bacillati</taxon>
        <taxon>Bacillota</taxon>
        <taxon>Bacilli</taxon>
        <taxon>Lactobacillales</taxon>
        <taxon>Streptococcaceae</taxon>
        <taxon>Streptococcus</taxon>
    </lineage>
</organism>
<dbReference type="RefSeq" id="WP_308937872.1">
    <property type="nucleotide sequence ID" value="NZ_JAVIBP010000031.1"/>
</dbReference>
<dbReference type="Proteomes" id="UP001228446">
    <property type="component" value="Unassembled WGS sequence"/>
</dbReference>
<keyword evidence="2" id="KW-1185">Reference proteome</keyword>
<comment type="caution">
    <text evidence="1">The sequence shown here is derived from an EMBL/GenBank/DDBJ whole genome shotgun (WGS) entry which is preliminary data.</text>
</comment>
<name>A0ABU1B603_9STRE</name>
<accession>A0ABU1B603</accession>
<proteinExistence type="predicted"/>